<feature type="domain" description="Cytochrome c" evidence="7">
    <location>
        <begin position="89"/>
        <end position="185"/>
    </location>
</feature>
<dbReference type="EMBL" id="DRKP01000090">
    <property type="protein sequence ID" value="HEB96351.1"/>
    <property type="molecule type" value="Genomic_DNA"/>
</dbReference>
<feature type="chain" id="PRO_5032398080" evidence="6">
    <location>
        <begin position="26"/>
        <end position="194"/>
    </location>
</feature>
<feature type="region of interest" description="Disordered" evidence="5">
    <location>
        <begin position="27"/>
        <end position="72"/>
    </location>
</feature>
<evidence type="ECO:0000256" key="2">
    <source>
        <dbReference type="ARBA" id="ARBA00022723"/>
    </source>
</evidence>
<gene>
    <name evidence="8" type="ORF">ENI96_07960</name>
</gene>
<dbReference type="SUPFAM" id="SSF46626">
    <property type="entry name" value="Cytochrome c"/>
    <property type="match status" value="1"/>
</dbReference>
<dbReference type="InterPro" id="IPR009056">
    <property type="entry name" value="Cyt_c-like_dom"/>
</dbReference>
<accession>A0A831W7C3</accession>
<comment type="caution">
    <text evidence="8">The sequence shown here is derived from an EMBL/GenBank/DDBJ whole genome shotgun (WGS) entry which is preliminary data.</text>
</comment>
<dbReference type="GO" id="GO:0046872">
    <property type="term" value="F:metal ion binding"/>
    <property type="evidence" value="ECO:0007669"/>
    <property type="project" value="UniProtKB-KW"/>
</dbReference>
<dbReference type="InterPro" id="IPR036909">
    <property type="entry name" value="Cyt_c-like_dom_sf"/>
</dbReference>
<keyword evidence="6" id="KW-0732">Signal</keyword>
<feature type="compositionally biased region" description="Basic and acidic residues" evidence="5">
    <location>
        <begin position="46"/>
        <end position="67"/>
    </location>
</feature>
<evidence type="ECO:0000256" key="3">
    <source>
        <dbReference type="ARBA" id="ARBA00023004"/>
    </source>
</evidence>
<organism evidence="8 9">
    <name type="scientific">Sedimenticola thiotaurini</name>
    <dbReference type="NCBI Taxonomy" id="1543721"/>
    <lineage>
        <taxon>Bacteria</taxon>
        <taxon>Pseudomonadati</taxon>
        <taxon>Pseudomonadota</taxon>
        <taxon>Gammaproteobacteria</taxon>
        <taxon>Chromatiales</taxon>
        <taxon>Sedimenticolaceae</taxon>
        <taxon>Sedimenticola</taxon>
    </lineage>
</organism>
<dbReference type="Pfam" id="PF00034">
    <property type="entry name" value="Cytochrom_C"/>
    <property type="match status" value="1"/>
</dbReference>
<feature type="compositionally biased region" description="Basic and acidic residues" evidence="5">
    <location>
        <begin position="28"/>
        <end position="39"/>
    </location>
</feature>
<protein>
    <submittedName>
        <fullName evidence="8">Cytochrome c</fullName>
    </submittedName>
</protein>
<dbReference type="Gene3D" id="1.10.760.10">
    <property type="entry name" value="Cytochrome c-like domain"/>
    <property type="match status" value="1"/>
</dbReference>
<evidence type="ECO:0000313" key="9">
    <source>
        <dbReference type="Proteomes" id="UP000886251"/>
    </source>
</evidence>
<proteinExistence type="predicted"/>
<reference evidence="8" key="1">
    <citation type="journal article" date="2020" name="mSystems">
        <title>Genome- and Community-Level Interaction Insights into Carbon Utilization and Element Cycling Functions of Hydrothermarchaeota in Hydrothermal Sediment.</title>
        <authorList>
            <person name="Zhou Z."/>
            <person name="Liu Y."/>
            <person name="Xu W."/>
            <person name="Pan J."/>
            <person name="Luo Z.H."/>
            <person name="Li M."/>
        </authorList>
    </citation>
    <scope>NUCLEOTIDE SEQUENCE [LARGE SCALE GENOMIC DNA]</scope>
    <source>
        <strain evidence="8">HyVt-443</strain>
    </source>
</reference>
<dbReference type="GO" id="GO:0020037">
    <property type="term" value="F:heme binding"/>
    <property type="evidence" value="ECO:0007669"/>
    <property type="project" value="InterPro"/>
</dbReference>
<dbReference type="PROSITE" id="PS51007">
    <property type="entry name" value="CYTC"/>
    <property type="match status" value="1"/>
</dbReference>
<keyword evidence="2 4" id="KW-0479">Metal-binding</keyword>
<evidence type="ECO:0000256" key="6">
    <source>
        <dbReference type="SAM" id="SignalP"/>
    </source>
</evidence>
<evidence type="ECO:0000256" key="4">
    <source>
        <dbReference type="PROSITE-ProRule" id="PRU00433"/>
    </source>
</evidence>
<evidence type="ECO:0000256" key="1">
    <source>
        <dbReference type="ARBA" id="ARBA00022617"/>
    </source>
</evidence>
<keyword evidence="3 4" id="KW-0408">Iron</keyword>
<keyword evidence="1 4" id="KW-0349">Heme</keyword>
<name>A0A831W7C3_9GAMM</name>
<dbReference type="GO" id="GO:0009055">
    <property type="term" value="F:electron transfer activity"/>
    <property type="evidence" value="ECO:0007669"/>
    <property type="project" value="InterPro"/>
</dbReference>
<feature type="signal peptide" evidence="6">
    <location>
        <begin position="1"/>
        <end position="25"/>
    </location>
</feature>
<dbReference type="Proteomes" id="UP000886251">
    <property type="component" value="Unassembled WGS sequence"/>
</dbReference>
<evidence type="ECO:0000313" key="8">
    <source>
        <dbReference type="EMBL" id="HEB96351.1"/>
    </source>
</evidence>
<evidence type="ECO:0000256" key="5">
    <source>
        <dbReference type="SAM" id="MobiDB-lite"/>
    </source>
</evidence>
<sequence>MKAKSTAVLIAGALIASVSPFISIAGGDHSDGHAEKKEAMTQSGGMHRDEEEAHKEENHEEGGDHSHSNWVAPPESYASLRYGGWDDAAAARRGKVIFRERCVACHGVDGKDTGPAAAALKHPPANLTNNFHRLGGEGDGYLFWRVTEGGTVEPFKSLESAMPPFGGQLTPQQRWDVLTYIHRDFHHGFQDDAD</sequence>
<dbReference type="AlphaFoldDB" id="A0A831W7C3"/>
<evidence type="ECO:0000259" key="7">
    <source>
        <dbReference type="PROSITE" id="PS51007"/>
    </source>
</evidence>